<reference evidence="1 2" key="1">
    <citation type="submission" date="2015-08" db="EMBL/GenBank/DDBJ databases">
        <title>Next Generation Sequencing and Analysis of the Genome of Puccinia sorghi L Schw, the Causal Agent of Maize Common Rust.</title>
        <authorList>
            <person name="Rochi L."/>
            <person name="Burguener G."/>
            <person name="Darino M."/>
            <person name="Turjanski A."/>
            <person name="Kreff E."/>
            <person name="Dieguez M.J."/>
            <person name="Sacco F."/>
        </authorList>
    </citation>
    <scope>NUCLEOTIDE SEQUENCE [LARGE SCALE GENOMIC DNA]</scope>
    <source>
        <strain evidence="1 2">RO10H11247</strain>
    </source>
</reference>
<keyword evidence="2" id="KW-1185">Reference proteome</keyword>
<gene>
    <name evidence="1" type="ORF">VP01_148g25</name>
</gene>
<dbReference type="VEuPathDB" id="FungiDB:VP01_148g25"/>
<dbReference type="Proteomes" id="UP000037035">
    <property type="component" value="Unassembled WGS sequence"/>
</dbReference>
<dbReference type="EMBL" id="LAVV01005442">
    <property type="protein sequence ID" value="KNZ60878.1"/>
    <property type="molecule type" value="Genomic_DNA"/>
</dbReference>
<dbReference type="AlphaFoldDB" id="A0A0L6VJF8"/>
<evidence type="ECO:0000313" key="2">
    <source>
        <dbReference type="Proteomes" id="UP000037035"/>
    </source>
</evidence>
<sequence length="49" mass="5536">MEATKAAKEMVKVNKHSALAVSRFTWTEEASLELVGFVKMVKEKHTEKS</sequence>
<organism evidence="1 2">
    <name type="scientific">Puccinia sorghi</name>
    <dbReference type="NCBI Taxonomy" id="27349"/>
    <lineage>
        <taxon>Eukaryota</taxon>
        <taxon>Fungi</taxon>
        <taxon>Dikarya</taxon>
        <taxon>Basidiomycota</taxon>
        <taxon>Pucciniomycotina</taxon>
        <taxon>Pucciniomycetes</taxon>
        <taxon>Pucciniales</taxon>
        <taxon>Pucciniaceae</taxon>
        <taxon>Puccinia</taxon>
    </lineage>
</organism>
<protein>
    <submittedName>
        <fullName evidence="1">Uncharacterized protein</fullName>
    </submittedName>
</protein>
<evidence type="ECO:0000313" key="1">
    <source>
        <dbReference type="EMBL" id="KNZ60878.1"/>
    </source>
</evidence>
<comment type="caution">
    <text evidence="1">The sequence shown here is derived from an EMBL/GenBank/DDBJ whole genome shotgun (WGS) entry which is preliminary data.</text>
</comment>
<accession>A0A0L6VJF8</accession>
<proteinExistence type="predicted"/>
<name>A0A0L6VJF8_9BASI</name>